<evidence type="ECO:0000256" key="5">
    <source>
        <dbReference type="RuleBase" id="RU363034"/>
    </source>
</evidence>
<dbReference type="EMBL" id="CAWYQH010000097">
    <property type="protein sequence ID" value="CAK8684132.1"/>
    <property type="molecule type" value="Genomic_DNA"/>
</dbReference>
<evidence type="ECO:0000313" key="10">
    <source>
        <dbReference type="Proteomes" id="UP001642483"/>
    </source>
</evidence>
<evidence type="ECO:0000256" key="3">
    <source>
        <dbReference type="ARBA" id="ARBA00023157"/>
    </source>
</evidence>
<keyword evidence="1 5" id="KW-0645">Protease</keyword>
<keyword evidence="3" id="KW-1015">Disulfide bond</keyword>
<comment type="caution">
    <text evidence="9">The sequence shown here is derived from an EMBL/GenBank/DDBJ whole genome shotgun (WGS) entry which is preliminary data.</text>
</comment>
<dbReference type="SUPFAM" id="SSF50494">
    <property type="entry name" value="Trypsin-like serine proteases"/>
    <property type="match status" value="1"/>
</dbReference>
<dbReference type="PROSITE" id="PS00135">
    <property type="entry name" value="TRYPSIN_SER"/>
    <property type="match status" value="1"/>
</dbReference>
<feature type="domain" description="ShKT" evidence="8">
    <location>
        <begin position="41"/>
        <end position="77"/>
    </location>
</feature>
<dbReference type="InterPro" id="IPR033116">
    <property type="entry name" value="TRYPSIN_SER"/>
</dbReference>
<evidence type="ECO:0000256" key="4">
    <source>
        <dbReference type="PROSITE-ProRule" id="PRU01005"/>
    </source>
</evidence>
<dbReference type="PANTHER" id="PTHR24252:SF7">
    <property type="entry name" value="HYALIN"/>
    <property type="match status" value="1"/>
</dbReference>
<dbReference type="InterPro" id="IPR001314">
    <property type="entry name" value="Peptidase_S1A"/>
</dbReference>
<dbReference type="SMART" id="SM00020">
    <property type="entry name" value="Tryp_SPc"/>
    <property type="match status" value="1"/>
</dbReference>
<sequence length="334" mass="36861">MTKFLYFAAFCAGLFVLDIVQGIPFAPRRLFQDPISRAETCQDDNRYCPYWSGKGYCNDTRFEIYMAKRCKESCGFCPAKEMECGSPIVPLNYVADARIVNGSDAVYGSIPWQVSLRVDGVSHWCGGSLISNQYVLSAAHCFDGRFGPRLSVLLGNHQLSEDDVGQLLVEIDSYTIHPDYNRFNFDNDYALVKLAEPVEYTDFIRPICLPNQGEETPEGTTALTSGWGSTAGTGSNNILQKVDVPIISPEDCAESYETYDFEITTNMTCAGYPLGQKDACQGDSGGPLIIERDGRHVLIGVVSWGVGCALPDTPGVYSKVSQKVDWINSFMEED</sequence>
<evidence type="ECO:0000256" key="2">
    <source>
        <dbReference type="ARBA" id="ARBA00022825"/>
    </source>
</evidence>
<dbReference type="Pfam" id="PF01549">
    <property type="entry name" value="ShK"/>
    <property type="match status" value="1"/>
</dbReference>
<feature type="domain" description="Peptidase S1" evidence="7">
    <location>
        <begin position="99"/>
        <end position="332"/>
    </location>
</feature>
<organism evidence="9 10">
    <name type="scientific">Clavelina lepadiformis</name>
    <name type="common">Light-bulb sea squirt</name>
    <name type="synonym">Ascidia lepadiformis</name>
    <dbReference type="NCBI Taxonomy" id="159417"/>
    <lineage>
        <taxon>Eukaryota</taxon>
        <taxon>Metazoa</taxon>
        <taxon>Chordata</taxon>
        <taxon>Tunicata</taxon>
        <taxon>Ascidiacea</taxon>
        <taxon>Aplousobranchia</taxon>
        <taxon>Clavelinidae</taxon>
        <taxon>Clavelina</taxon>
    </lineage>
</organism>
<dbReference type="Pfam" id="PF00089">
    <property type="entry name" value="Trypsin"/>
    <property type="match status" value="1"/>
</dbReference>
<evidence type="ECO:0000313" key="9">
    <source>
        <dbReference type="EMBL" id="CAK8684132.1"/>
    </source>
</evidence>
<comment type="caution">
    <text evidence="4">Lacks conserved residue(s) required for the propagation of feature annotation.</text>
</comment>
<proteinExistence type="predicted"/>
<feature type="chain" id="PRO_5045355987" evidence="6">
    <location>
        <begin position="23"/>
        <end position="334"/>
    </location>
</feature>
<dbReference type="PROSITE" id="PS00134">
    <property type="entry name" value="TRYPSIN_HIS"/>
    <property type="match status" value="1"/>
</dbReference>
<keyword evidence="6" id="KW-0732">Signal</keyword>
<keyword evidence="10" id="KW-1185">Reference proteome</keyword>
<dbReference type="PROSITE" id="PS50240">
    <property type="entry name" value="TRYPSIN_DOM"/>
    <property type="match status" value="1"/>
</dbReference>
<evidence type="ECO:0000259" key="8">
    <source>
        <dbReference type="PROSITE" id="PS51670"/>
    </source>
</evidence>
<dbReference type="SMART" id="SM00254">
    <property type="entry name" value="ShKT"/>
    <property type="match status" value="1"/>
</dbReference>
<gene>
    <name evidence="9" type="ORF">CVLEPA_LOCUS15133</name>
</gene>
<dbReference type="InterPro" id="IPR018114">
    <property type="entry name" value="TRYPSIN_HIS"/>
</dbReference>
<dbReference type="PRINTS" id="PR00722">
    <property type="entry name" value="CHYMOTRYPSIN"/>
</dbReference>
<dbReference type="InterPro" id="IPR043504">
    <property type="entry name" value="Peptidase_S1_PA_chymotrypsin"/>
</dbReference>
<protein>
    <submittedName>
        <fullName evidence="9">Uncharacterized protein</fullName>
    </submittedName>
</protein>
<dbReference type="Gene3D" id="1.10.10.1940">
    <property type="match status" value="1"/>
</dbReference>
<dbReference type="InterPro" id="IPR003582">
    <property type="entry name" value="ShKT_dom"/>
</dbReference>
<keyword evidence="2 5" id="KW-0720">Serine protease</keyword>
<keyword evidence="5" id="KW-0378">Hydrolase</keyword>
<dbReference type="InterPro" id="IPR009003">
    <property type="entry name" value="Peptidase_S1_PA"/>
</dbReference>
<evidence type="ECO:0000256" key="1">
    <source>
        <dbReference type="ARBA" id="ARBA00022670"/>
    </source>
</evidence>
<dbReference type="PROSITE" id="PS51670">
    <property type="entry name" value="SHKT"/>
    <property type="match status" value="1"/>
</dbReference>
<reference evidence="9 10" key="1">
    <citation type="submission" date="2024-02" db="EMBL/GenBank/DDBJ databases">
        <authorList>
            <person name="Daric V."/>
            <person name="Darras S."/>
        </authorList>
    </citation>
    <scope>NUCLEOTIDE SEQUENCE [LARGE SCALE GENOMIC DNA]</scope>
</reference>
<dbReference type="PANTHER" id="PTHR24252">
    <property type="entry name" value="ACROSIN-RELATED"/>
    <property type="match status" value="1"/>
</dbReference>
<dbReference type="InterPro" id="IPR001254">
    <property type="entry name" value="Trypsin_dom"/>
</dbReference>
<feature type="signal peptide" evidence="6">
    <location>
        <begin position="1"/>
        <end position="22"/>
    </location>
</feature>
<evidence type="ECO:0000259" key="7">
    <source>
        <dbReference type="PROSITE" id="PS50240"/>
    </source>
</evidence>
<accession>A0ABP0FZD5</accession>
<evidence type="ECO:0000256" key="6">
    <source>
        <dbReference type="SAM" id="SignalP"/>
    </source>
</evidence>
<dbReference type="Proteomes" id="UP001642483">
    <property type="component" value="Unassembled WGS sequence"/>
</dbReference>
<dbReference type="Gene3D" id="2.40.10.10">
    <property type="entry name" value="Trypsin-like serine proteases"/>
    <property type="match status" value="1"/>
</dbReference>
<dbReference type="CDD" id="cd00190">
    <property type="entry name" value="Tryp_SPc"/>
    <property type="match status" value="1"/>
</dbReference>
<name>A0ABP0FZD5_CLALP</name>